<dbReference type="Proteomes" id="UP000504603">
    <property type="component" value="Unplaced"/>
</dbReference>
<keyword evidence="2" id="KW-0012">Acyltransferase</keyword>
<evidence type="ECO:0000313" key="3">
    <source>
        <dbReference type="Proteomes" id="UP000504603"/>
    </source>
</evidence>
<proteinExistence type="predicted"/>
<gene>
    <name evidence="4 5 6" type="primary">LOC111016863</name>
</gene>
<dbReference type="RefSeq" id="XP_022148106.1">
    <property type="nucleotide sequence ID" value="XM_022292414.1"/>
</dbReference>
<dbReference type="RefSeq" id="XP_022148105.1">
    <property type="nucleotide sequence ID" value="XM_022292413.1"/>
</dbReference>
<evidence type="ECO:0000313" key="5">
    <source>
        <dbReference type="RefSeq" id="XP_022148106.1"/>
    </source>
</evidence>
<reference evidence="4 5" key="1">
    <citation type="submission" date="2025-04" db="UniProtKB">
        <authorList>
            <consortium name="RefSeq"/>
        </authorList>
    </citation>
    <scope>IDENTIFICATION</scope>
    <source>
        <strain evidence="4 5">OHB3-1</strain>
    </source>
</reference>
<dbReference type="GO" id="GO:0016747">
    <property type="term" value="F:acyltransferase activity, transferring groups other than amino-acyl groups"/>
    <property type="evidence" value="ECO:0007669"/>
    <property type="project" value="UniProtKB-ARBA"/>
</dbReference>
<protein>
    <submittedName>
        <fullName evidence="4 5">Phenolic glucoside malonyltransferase 2-like</fullName>
    </submittedName>
</protein>
<dbReference type="KEGG" id="mcha:111016863"/>
<sequence length="466" mass="50975">MDGNGIRCLKIIEVCKISPSPEEDLAAPNSLPLTFFDLLRLKHQPIQQLFFYQLPSSDTHVSFLDAILPNLKTSLSLALRRYLPLVGNLLWPQHSAVPTVEFVEGDGVLLTVAESDADFHHLSGSGFREVTEYHPLVSELSMSHDRVAVMALQATAFRNRGFCIGITIHHAVTDGRTSASFVKSWTRICNDILHAVRESSIPTATELIPFYDSSVIKDPTGLTEIYANEWLNNEGPNNRSLSIKLPKTSPTLIRCTLELTPQNIHKLKQWLLKQQREMNQHISSFVAATAYLCVCTAKTEGLKDGKLILVFPADVRTRLKPPIPSNYFGNCLVPRYPLMERSEVLSENGVAVAGEAISEAIKSLEGGGLEEAQYWASALASSSNGDSAWPKGLIVIGGSPKHGVYSADFGWGKPTKVEMVSADQLAAMISLTESGNGDGGIEIGLVKEKDEMESFIALFAQGLESL</sequence>
<dbReference type="InterPro" id="IPR051504">
    <property type="entry name" value="Plant_metabolite_acyltrans"/>
</dbReference>
<dbReference type="Pfam" id="PF02458">
    <property type="entry name" value="Transferase"/>
    <property type="match status" value="1"/>
</dbReference>
<dbReference type="RefSeq" id="XP_022148107.1">
    <property type="nucleotide sequence ID" value="XM_022292415.1"/>
</dbReference>
<keyword evidence="3" id="KW-1185">Reference proteome</keyword>
<evidence type="ECO:0000256" key="1">
    <source>
        <dbReference type="ARBA" id="ARBA00022679"/>
    </source>
</evidence>
<evidence type="ECO:0000313" key="4">
    <source>
        <dbReference type="RefSeq" id="XP_022148105.1"/>
    </source>
</evidence>
<dbReference type="PANTHER" id="PTHR31625">
    <property type="match status" value="1"/>
</dbReference>
<dbReference type="AlphaFoldDB" id="A0A6J1D462"/>
<dbReference type="InterPro" id="IPR023213">
    <property type="entry name" value="CAT-like_dom_sf"/>
</dbReference>
<keyword evidence="1" id="KW-0808">Transferase</keyword>
<name>A0A6J1D462_MOMCH</name>
<dbReference type="Gene3D" id="3.30.559.10">
    <property type="entry name" value="Chloramphenicol acetyltransferase-like domain"/>
    <property type="match status" value="2"/>
</dbReference>
<accession>A0A6J1D462</accession>
<evidence type="ECO:0000256" key="2">
    <source>
        <dbReference type="ARBA" id="ARBA00023315"/>
    </source>
</evidence>
<dbReference type="OrthoDB" id="1862401at2759"/>
<dbReference type="GeneID" id="111016863"/>
<evidence type="ECO:0000313" key="6">
    <source>
        <dbReference type="RefSeq" id="XP_022148107.1"/>
    </source>
</evidence>
<organism evidence="3 6">
    <name type="scientific">Momordica charantia</name>
    <name type="common">Bitter gourd</name>
    <name type="synonym">Balsam pear</name>
    <dbReference type="NCBI Taxonomy" id="3673"/>
    <lineage>
        <taxon>Eukaryota</taxon>
        <taxon>Viridiplantae</taxon>
        <taxon>Streptophyta</taxon>
        <taxon>Embryophyta</taxon>
        <taxon>Tracheophyta</taxon>
        <taxon>Spermatophyta</taxon>
        <taxon>Magnoliopsida</taxon>
        <taxon>eudicotyledons</taxon>
        <taxon>Gunneridae</taxon>
        <taxon>Pentapetalae</taxon>
        <taxon>rosids</taxon>
        <taxon>fabids</taxon>
        <taxon>Cucurbitales</taxon>
        <taxon>Cucurbitaceae</taxon>
        <taxon>Momordiceae</taxon>
        <taxon>Momordica</taxon>
    </lineage>
</organism>